<feature type="transmembrane region" description="Helical" evidence="5">
    <location>
        <begin position="125"/>
        <end position="142"/>
    </location>
</feature>
<protein>
    <recommendedName>
        <fullName evidence="8">Ion channel</fullName>
    </recommendedName>
</protein>
<organism evidence="6 7">
    <name type="scientific">Diplocarpon rosae</name>
    <dbReference type="NCBI Taxonomy" id="946125"/>
    <lineage>
        <taxon>Eukaryota</taxon>
        <taxon>Fungi</taxon>
        <taxon>Dikarya</taxon>
        <taxon>Ascomycota</taxon>
        <taxon>Pezizomycotina</taxon>
        <taxon>Leotiomycetes</taxon>
        <taxon>Helotiales</taxon>
        <taxon>Drepanopezizaceae</taxon>
        <taxon>Diplocarpon</taxon>
    </lineage>
</organism>
<evidence type="ECO:0000313" key="7">
    <source>
        <dbReference type="Proteomes" id="UP001285354"/>
    </source>
</evidence>
<evidence type="ECO:0000256" key="2">
    <source>
        <dbReference type="ARBA" id="ARBA00022692"/>
    </source>
</evidence>
<evidence type="ECO:0000256" key="4">
    <source>
        <dbReference type="ARBA" id="ARBA00023136"/>
    </source>
</evidence>
<dbReference type="EMBL" id="JAUBYV010000011">
    <property type="protein sequence ID" value="KAK2623894.1"/>
    <property type="molecule type" value="Genomic_DNA"/>
</dbReference>
<evidence type="ECO:0000313" key="6">
    <source>
        <dbReference type="EMBL" id="KAK2623894.1"/>
    </source>
</evidence>
<dbReference type="InterPro" id="IPR037673">
    <property type="entry name" value="MSC/AndL"/>
</dbReference>
<comment type="caution">
    <text evidence="6">The sequence shown here is derived from an EMBL/GenBank/DDBJ whole genome shotgun (WGS) entry which is preliminary data.</text>
</comment>
<evidence type="ECO:0000256" key="3">
    <source>
        <dbReference type="ARBA" id="ARBA00022989"/>
    </source>
</evidence>
<dbReference type="SUPFAM" id="SSF81330">
    <property type="entry name" value="Gated mechanosensitive channel"/>
    <property type="match status" value="1"/>
</dbReference>
<keyword evidence="4 5" id="KW-0472">Membrane</keyword>
<name>A0AAD9SVI9_9HELO</name>
<dbReference type="Pfam" id="PF01741">
    <property type="entry name" value="MscL"/>
    <property type="match status" value="1"/>
</dbReference>
<dbReference type="FunFam" id="1.10.1200.120:FF:000004">
    <property type="entry name" value="Ion channel, putative"/>
    <property type="match status" value="1"/>
</dbReference>
<dbReference type="PANTHER" id="PTHR30266">
    <property type="entry name" value="MECHANOSENSITIVE CHANNEL MSCL"/>
    <property type="match status" value="1"/>
</dbReference>
<dbReference type="AlphaFoldDB" id="A0AAD9SVI9"/>
<feature type="transmembrane region" description="Helical" evidence="5">
    <location>
        <begin position="42"/>
        <end position="63"/>
    </location>
</feature>
<keyword evidence="7" id="KW-1185">Reference proteome</keyword>
<sequence>MPRPRIRLEDSSELLQHAGEEAGRRVNKMWHSFTDWALQDNILEVAVGLIVAAAFTSVVTSFVSDILLPPLSLLPFINRNMDEKFAVLRRGPGYNTTDGIGYNTLSQAADDGAVVLAYGTFFNKIINFIGVGLALYFVASMYDTVSTESIIKHTVKCRYCRKRISDKAQRCINCTSWQDGREDHSQ</sequence>
<dbReference type="InterPro" id="IPR036019">
    <property type="entry name" value="MscL_channel"/>
</dbReference>
<dbReference type="GO" id="GO:0008381">
    <property type="term" value="F:mechanosensitive monoatomic ion channel activity"/>
    <property type="evidence" value="ECO:0007669"/>
    <property type="project" value="TreeGrafter"/>
</dbReference>
<dbReference type="Proteomes" id="UP001285354">
    <property type="component" value="Unassembled WGS sequence"/>
</dbReference>
<gene>
    <name evidence="6" type="ORF">QTJ16_006528</name>
</gene>
<evidence type="ECO:0000256" key="1">
    <source>
        <dbReference type="ARBA" id="ARBA00004141"/>
    </source>
</evidence>
<dbReference type="PANTHER" id="PTHR30266:SF2">
    <property type="entry name" value="LARGE-CONDUCTANCE MECHANOSENSITIVE CHANNEL"/>
    <property type="match status" value="1"/>
</dbReference>
<evidence type="ECO:0000256" key="5">
    <source>
        <dbReference type="SAM" id="Phobius"/>
    </source>
</evidence>
<accession>A0AAD9SVI9</accession>
<keyword evidence="2 5" id="KW-0812">Transmembrane</keyword>
<proteinExistence type="predicted"/>
<reference evidence="6" key="1">
    <citation type="submission" date="2023-06" db="EMBL/GenBank/DDBJ databases">
        <title>Draft genome of Marssonina rosae.</title>
        <authorList>
            <person name="Cheng Q."/>
        </authorList>
    </citation>
    <scope>NUCLEOTIDE SEQUENCE</scope>
    <source>
        <strain evidence="6">R4</strain>
    </source>
</reference>
<dbReference type="Gene3D" id="1.10.1200.120">
    <property type="entry name" value="Large-conductance mechanosensitive channel, MscL, domain 1"/>
    <property type="match status" value="1"/>
</dbReference>
<comment type="subcellular location">
    <subcellularLocation>
        <location evidence="1">Membrane</location>
        <topology evidence="1">Multi-pass membrane protein</topology>
    </subcellularLocation>
</comment>
<dbReference type="GO" id="GO:0016020">
    <property type="term" value="C:membrane"/>
    <property type="evidence" value="ECO:0007669"/>
    <property type="project" value="UniProtKB-SubCell"/>
</dbReference>
<keyword evidence="3 5" id="KW-1133">Transmembrane helix</keyword>
<evidence type="ECO:0008006" key="8">
    <source>
        <dbReference type="Google" id="ProtNLM"/>
    </source>
</evidence>